<name>A0ACB8F3R4_9SAUR</name>
<organism evidence="1 2">
    <name type="scientific">Sphaerodactylus townsendi</name>
    <dbReference type="NCBI Taxonomy" id="933632"/>
    <lineage>
        <taxon>Eukaryota</taxon>
        <taxon>Metazoa</taxon>
        <taxon>Chordata</taxon>
        <taxon>Craniata</taxon>
        <taxon>Vertebrata</taxon>
        <taxon>Euteleostomi</taxon>
        <taxon>Lepidosauria</taxon>
        <taxon>Squamata</taxon>
        <taxon>Bifurcata</taxon>
        <taxon>Gekkota</taxon>
        <taxon>Sphaerodactylidae</taxon>
        <taxon>Sphaerodactylus</taxon>
    </lineage>
</organism>
<evidence type="ECO:0000313" key="1">
    <source>
        <dbReference type="EMBL" id="KAH8000003.1"/>
    </source>
</evidence>
<gene>
    <name evidence="1" type="ORF">K3G42_021556</name>
</gene>
<keyword evidence="2" id="KW-1185">Reference proteome</keyword>
<protein>
    <submittedName>
        <fullName evidence="1">Uncharacterized protein</fullName>
    </submittedName>
</protein>
<proteinExistence type="predicted"/>
<dbReference type="EMBL" id="CM037618">
    <property type="protein sequence ID" value="KAH8000003.1"/>
    <property type="molecule type" value="Genomic_DNA"/>
</dbReference>
<evidence type="ECO:0000313" key="2">
    <source>
        <dbReference type="Proteomes" id="UP000827872"/>
    </source>
</evidence>
<dbReference type="Proteomes" id="UP000827872">
    <property type="component" value="Linkage Group LG05"/>
</dbReference>
<comment type="caution">
    <text evidence="1">The sequence shown here is derived from an EMBL/GenBank/DDBJ whole genome shotgun (WGS) entry which is preliminary data.</text>
</comment>
<accession>A0ACB8F3R4</accession>
<sequence length="106" mass="12129">MSCLYPWQHCTFLNQHLTSLLKKHEKKRQAVVCSTHKERAIKTFFSGVSVPSIPLHYRSLAFHEVEPSLMPASCANKSVCCLLKCRVLGVRVTDHEEIRLNLLIIL</sequence>
<reference evidence="1" key="1">
    <citation type="submission" date="2021-08" db="EMBL/GenBank/DDBJ databases">
        <title>The first chromosome-level gecko genome reveals the dynamic sex chromosomes of Neotropical dwarf geckos (Sphaerodactylidae: Sphaerodactylus).</title>
        <authorList>
            <person name="Pinto B.J."/>
            <person name="Keating S.E."/>
            <person name="Gamble T."/>
        </authorList>
    </citation>
    <scope>NUCLEOTIDE SEQUENCE</scope>
    <source>
        <strain evidence="1">TG3544</strain>
    </source>
</reference>